<keyword evidence="4" id="KW-1185">Reference proteome</keyword>
<feature type="domain" description="BTB" evidence="2">
    <location>
        <begin position="13"/>
        <end position="67"/>
    </location>
</feature>
<organism evidence="3 4">
    <name type="scientific">Phlebiopsis gigantea (strain 11061_1 CR5-6)</name>
    <name type="common">White-rot fungus</name>
    <name type="synonym">Peniophora gigantea</name>
    <dbReference type="NCBI Taxonomy" id="745531"/>
    <lineage>
        <taxon>Eukaryota</taxon>
        <taxon>Fungi</taxon>
        <taxon>Dikarya</taxon>
        <taxon>Basidiomycota</taxon>
        <taxon>Agaricomycotina</taxon>
        <taxon>Agaricomycetes</taxon>
        <taxon>Polyporales</taxon>
        <taxon>Phanerochaetaceae</taxon>
        <taxon>Phlebiopsis</taxon>
    </lineage>
</organism>
<dbReference type="HOGENOM" id="CLU_1603353_0_0_1"/>
<dbReference type="EMBL" id="KN840755">
    <property type="protein sequence ID" value="KIP01644.1"/>
    <property type="molecule type" value="Genomic_DNA"/>
</dbReference>
<reference evidence="3 4" key="1">
    <citation type="journal article" date="2014" name="PLoS Genet.">
        <title>Analysis of the Phlebiopsis gigantea genome, transcriptome and secretome provides insight into its pioneer colonization strategies of wood.</title>
        <authorList>
            <person name="Hori C."/>
            <person name="Ishida T."/>
            <person name="Igarashi K."/>
            <person name="Samejima M."/>
            <person name="Suzuki H."/>
            <person name="Master E."/>
            <person name="Ferreira P."/>
            <person name="Ruiz-Duenas F.J."/>
            <person name="Held B."/>
            <person name="Canessa P."/>
            <person name="Larrondo L.F."/>
            <person name="Schmoll M."/>
            <person name="Druzhinina I.S."/>
            <person name="Kubicek C.P."/>
            <person name="Gaskell J.A."/>
            <person name="Kersten P."/>
            <person name="St John F."/>
            <person name="Glasner J."/>
            <person name="Sabat G."/>
            <person name="Splinter BonDurant S."/>
            <person name="Syed K."/>
            <person name="Yadav J."/>
            <person name="Mgbeahuruike A.C."/>
            <person name="Kovalchuk A."/>
            <person name="Asiegbu F.O."/>
            <person name="Lackner G."/>
            <person name="Hoffmeister D."/>
            <person name="Rencoret J."/>
            <person name="Gutierrez A."/>
            <person name="Sun H."/>
            <person name="Lindquist E."/>
            <person name="Barry K."/>
            <person name="Riley R."/>
            <person name="Grigoriev I.V."/>
            <person name="Henrissat B."/>
            <person name="Kues U."/>
            <person name="Berka R.M."/>
            <person name="Martinez A.T."/>
            <person name="Covert S.F."/>
            <person name="Blanchette R.A."/>
            <person name="Cullen D."/>
        </authorList>
    </citation>
    <scope>NUCLEOTIDE SEQUENCE [LARGE SCALE GENOMIC DNA]</scope>
    <source>
        <strain evidence="3 4">11061_1 CR5-6</strain>
    </source>
</reference>
<gene>
    <name evidence="3" type="ORF">PHLGIDRAFT_341543</name>
</gene>
<feature type="region of interest" description="Disordered" evidence="1">
    <location>
        <begin position="146"/>
        <end position="166"/>
    </location>
</feature>
<sequence length="166" mass="19141">MRHEELWFDDGNVFFVSRNLRFKLHRGVVAKCSSVFRDMFQFGDASAGDSIDSCPVPLPILRSILCYSLRCCITVRDIHFLDPYTSCSSNVYAESLFFHSNMMFSTFRPKLSVVFVCATQLSTLESWDRRYPRSLSAVEGGYPSIGTEDTLQRSNQPPWKKNQLEW</sequence>
<dbReference type="OrthoDB" id="2752332at2759"/>
<evidence type="ECO:0000313" key="4">
    <source>
        <dbReference type="Proteomes" id="UP000053257"/>
    </source>
</evidence>
<accession>A0A0C3NAW5</accession>
<dbReference type="CDD" id="cd18186">
    <property type="entry name" value="BTB_POZ_ZBTB_KLHL-like"/>
    <property type="match status" value="1"/>
</dbReference>
<name>A0A0C3NAW5_PHLG1</name>
<dbReference type="Proteomes" id="UP000053257">
    <property type="component" value="Unassembled WGS sequence"/>
</dbReference>
<dbReference type="AlphaFoldDB" id="A0A0C3NAW5"/>
<evidence type="ECO:0000313" key="3">
    <source>
        <dbReference type="EMBL" id="KIP01644.1"/>
    </source>
</evidence>
<evidence type="ECO:0000256" key="1">
    <source>
        <dbReference type="SAM" id="MobiDB-lite"/>
    </source>
</evidence>
<dbReference type="InterPro" id="IPR000210">
    <property type="entry name" value="BTB/POZ_dom"/>
</dbReference>
<feature type="compositionally biased region" description="Polar residues" evidence="1">
    <location>
        <begin position="147"/>
        <end position="157"/>
    </location>
</feature>
<proteinExistence type="predicted"/>
<evidence type="ECO:0000259" key="2">
    <source>
        <dbReference type="Pfam" id="PF00651"/>
    </source>
</evidence>
<protein>
    <recommendedName>
        <fullName evidence="2">BTB domain-containing protein</fullName>
    </recommendedName>
</protein>
<dbReference type="Pfam" id="PF00651">
    <property type="entry name" value="BTB"/>
    <property type="match status" value="1"/>
</dbReference>